<dbReference type="PANTHER" id="PTHR46174:SF1">
    <property type="entry name" value="CXXC-TYPE ZINC FINGER PROTEIN 1"/>
    <property type="match status" value="1"/>
</dbReference>
<feature type="compositionally biased region" description="Low complexity" evidence="7">
    <location>
        <begin position="1"/>
        <end position="17"/>
    </location>
</feature>
<feature type="region of interest" description="Disordered" evidence="7">
    <location>
        <begin position="1"/>
        <end position="248"/>
    </location>
</feature>
<organism evidence="9">
    <name type="scientific">Ganoderma boninense</name>
    <dbReference type="NCBI Taxonomy" id="34458"/>
    <lineage>
        <taxon>Eukaryota</taxon>
        <taxon>Fungi</taxon>
        <taxon>Dikarya</taxon>
        <taxon>Basidiomycota</taxon>
        <taxon>Agaricomycotina</taxon>
        <taxon>Agaricomycetes</taxon>
        <taxon>Polyporales</taxon>
        <taxon>Polyporaceae</taxon>
        <taxon>Ganoderma</taxon>
    </lineage>
</organism>
<dbReference type="InterPro" id="IPR013083">
    <property type="entry name" value="Znf_RING/FYVE/PHD"/>
</dbReference>
<protein>
    <submittedName>
        <fullName evidence="9">N/A</fullName>
    </submittedName>
</protein>
<evidence type="ECO:0000256" key="5">
    <source>
        <dbReference type="ARBA" id="ARBA00023242"/>
    </source>
</evidence>
<feature type="region of interest" description="Disordered" evidence="7">
    <location>
        <begin position="1192"/>
        <end position="1230"/>
    </location>
</feature>
<dbReference type="InterPro" id="IPR019786">
    <property type="entry name" value="Zinc_finger_PHD-type_CS"/>
</dbReference>
<feature type="compositionally biased region" description="Polar residues" evidence="7">
    <location>
        <begin position="746"/>
        <end position="756"/>
    </location>
</feature>
<dbReference type="AlphaFoldDB" id="A0A5K1JXC0"/>
<keyword evidence="5" id="KW-0539">Nucleus</keyword>
<dbReference type="PANTHER" id="PTHR46174">
    <property type="entry name" value="CXXC-TYPE ZINC FINGER PROTEIN 1"/>
    <property type="match status" value="1"/>
</dbReference>
<dbReference type="Gene3D" id="3.30.40.10">
    <property type="entry name" value="Zinc/RING finger domain, C3HC4 (zinc finger)"/>
    <property type="match status" value="1"/>
</dbReference>
<evidence type="ECO:0000256" key="6">
    <source>
        <dbReference type="PROSITE-ProRule" id="PRU00146"/>
    </source>
</evidence>
<feature type="region of interest" description="Disordered" evidence="7">
    <location>
        <begin position="316"/>
        <end position="335"/>
    </location>
</feature>
<evidence type="ECO:0000256" key="1">
    <source>
        <dbReference type="ARBA" id="ARBA00004123"/>
    </source>
</evidence>
<dbReference type="SUPFAM" id="SSF57903">
    <property type="entry name" value="FYVE/PHD zinc finger"/>
    <property type="match status" value="1"/>
</dbReference>
<evidence type="ECO:0000256" key="3">
    <source>
        <dbReference type="ARBA" id="ARBA00022771"/>
    </source>
</evidence>
<dbReference type="InterPro" id="IPR019787">
    <property type="entry name" value="Znf_PHD-finger"/>
</dbReference>
<dbReference type="GO" id="GO:0045893">
    <property type="term" value="P:positive regulation of DNA-templated transcription"/>
    <property type="evidence" value="ECO:0007669"/>
    <property type="project" value="TreeGrafter"/>
</dbReference>
<feature type="compositionally biased region" description="Low complexity" evidence="7">
    <location>
        <begin position="818"/>
        <end position="835"/>
    </location>
</feature>
<dbReference type="InterPro" id="IPR001965">
    <property type="entry name" value="Znf_PHD"/>
</dbReference>
<feature type="compositionally biased region" description="Low complexity" evidence="7">
    <location>
        <begin position="174"/>
        <end position="186"/>
    </location>
</feature>
<feature type="region of interest" description="Disordered" evidence="7">
    <location>
        <begin position="509"/>
        <end position="677"/>
    </location>
</feature>
<accession>A0A5K1JXC0</accession>
<feature type="domain" description="PHD-type" evidence="8">
    <location>
        <begin position="873"/>
        <end position="924"/>
    </location>
</feature>
<name>A0A5K1JXC0_9APHY</name>
<comment type="subcellular location">
    <subcellularLocation>
        <location evidence="1">Nucleus</location>
    </subcellularLocation>
</comment>
<gene>
    <name evidence="9" type="primary">I1RP98</name>
</gene>
<evidence type="ECO:0000256" key="2">
    <source>
        <dbReference type="ARBA" id="ARBA00022723"/>
    </source>
</evidence>
<reference evidence="9" key="1">
    <citation type="submission" date="2019-10" db="EMBL/GenBank/DDBJ databases">
        <authorList>
            <person name="Nor Muhammad N."/>
        </authorList>
    </citation>
    <scope>NUCLEOTIDE SEQUENCE</scope>
</reference>
<evidence type="ECO:0000256" key="4">
    <source>
        <dbReference type="ARBA" id="ARBA00022833"/>
    </source>
</evidence>
<feature type="compositionally biased region" description="Low complexity" evidence="7">
    <location>
        <begin position="728"/>
        <end position="737"/>
    </location>
</feature>
<dbReference type="PROSITE" id="PS50016">
    <property type="entry name" value="ZF_PHD_2"/>
    <property type="match status" value="1"/>
</dbReference>
<proteinExistence type="predicted"/>
<dbReference type="EMBL" id="LR725910">
    <property type="protein sequence ID" value="VWO96782.1"/>
    <property type="molecule type" value="Genomic_DNA"/>
</dbReference>
<evidence type="ECO:0000256" key="7">
    <source>
        <dbReference type="SAM" id="MobiDB-lite"/>
    </source>
</evidence>
<dbReference type="GO" id="GO:0048188">
    <property type="term" value="C:Set1C/COMPASS complex"/>
    <property type="evidence" value="ECO:0007669"/>
    <property type="project" value="InterPro"/>
</dbReference>
<keyword evidence="2" id="KW-0479">Metal-binding</keyword>
<dbReference type="InterPro" id="IPR011011">
    <property type="entry name" value="Znf_FYVE_PHD"/>
</dbReference>
<dbReference type="PROSITE" id="PS01359">
    <property type="entry name" value="ZF_PHD_1"/>
    <property type="match status" value="1"/>
</dbReference>
<feature type="compositionally biased region" description="Polar residues" evidence="7">
    <location>
        <begin position="568"/>
        <end position="578"/>
    </location>
</feature>
<dbReference type="SMART" id="SM00249">
    <property type="entry name" value="PHD"/>
    <property type="match status" value="1"/>
</dbReference>
<dbReference type="InterPro" id="IPR037869">
    <property type="entry name" value="Spp1/CFP1"/>
</dbReference>
<feature type="compositionally biased region" description="Low complexity" evidence="7">
    <location>
        <begin position="842"/>
        <end position="856"/>
    </location>
</feature>
<keyword evidence="3 6" id="KW-0863">Zinc-finger</keyword>
<feature type="region of interest" description="Disordered" evidence="7">
    <location>
        <begin position="691"/>
        <end position="868"/>
    </location>
</feature>
<evidence type="ECO:0000259" key="8">
    <source>
        <dbReference type="PROSITE" id="PS50016"/>
    </source>
</evidence>
<feature type="compositionally biased region" description="Basic residues" evidence="7">
    <location>
        <begin position="766"/>
        <end position="785"/>
    </location>
</feature>
<keyword evidence="4" id="KW-0862">Zinc</keyword>
<evidence type="ECO:0000313" key="9">
    <source>
        <dbReference type="EMBL" id="VWO96782.1"/>
    </source>
</evidence>
<dbReference type="GO" id="GO:0008270">
    <property type="term" value="F:zinc ion binding"/>
    <property type="evidence" value="ECO:0007669"/>
    <property type="project" value="UniProtKB-KW"/>
</dbReference>
<sequence>MPSRSSSAAALNNLLNAEPTRSPVAPVGSHGSPGGLGGLEALVQAATEERRRISGEHPTPLEARESARRASLSPVLNRVPPPLPRPSQSPVLQKSPMASSPRDTRVNSLAVISLGHDGEPPTKKRRRTGSFGSSASRIPPVAPPHKAHPTNAPNLPSPSAPPYQHTDQQPAEPTTPVTSQPPVSSTKPRSIAQLLSPGPRSKEPLLGSQSASKPPSPSPYIPPSQSRSLVVDDSQHPQQPIPSDEQGADAEAVVVIPQHPVLECQEELKPVGCVEEQAQAQGAKIEVEIEAVELEVKEPRIVSPAIMEEELPIRPAEEDRHDVSMSSPPVVQGKATVPPIQVGTEAAVLPIEVEKEVVLPPMEGKKEAIAPPIEVEAAVISIEVEEGTPVPLVEVEVEEPQVMAPTDRLLGPTANVAAEPTAAPTTVEESKQRAASPITMALEELTSLSEAVAVEEDVSGLTTGPTSISEAAHHFEGELVLGVLAEPQHPNPMHEDDAHEWLLEHYASSTPTSRHLSAAPEEPPQTPDLSDAPSPPPLSESFEEMPKRPSSPHSQPPLEPSKRPQKNAPRSPTPTSLLEQEVDGIVAGSLPASVPSPHSDTDTDFALELDLAASANPSADTDPDISMGNDFDDELLSLVDDKPHHHPSSSQNHSHFHPHPQSHSQSHHVAIGKASQSASSVVIVEKELLLKEPVDKKPVPQSPPPMHAASVALTPSERVVMPPPIAPPQIAKPATPQVPAKADQPSDGTSLPMSTGTKKDSTAKQPRSKQLAKPKAKPQPKPKVKPTKEKEGTAEPSGRLTPSGNGMVVKSKKPPPASVTSAGAAAKRAVSAATGPSRSRSASEMPMPAEPAAKSKTQPQEEEESGDEAVDDKLYCICKTNYDEDKVMIACDRCDEWYHTQCLDMDDLEVDLIDQFVCPLCIKANPNLPLKTTYKQRCIAGLKHPHPTSAAACHKPARGAFSKFCSDECGVLYMQRRIQDWGGNKEALWASIRDTKQREGVVVRVHVNGTNGVADGEQTGRPVHIVAQESYEVQRPTHTQRDRAVVRLQAELEKIAPKREELKQEHDVISWRQKVLELAAARADRVDECGWDQRLIFDEEEYLEFGDGVLESYEERSPQLNGAAEESMQVDGACGHGEWWCRGKKKCQRHAGWQKLRASEIECDLTMNRKSMQEVTNQEREIRKKLEDTTSTPLRTVMPGSFQPLNGRHFTNGIKSKPNGTSGKKGKQRH</sequence>
<dbReference type="Pfam" id="PF00628">
    <property type="entry name" value="PHD"/>
    <property type="match status" value="1"/>
</dbReference>